<feature type="non-terminal residue" evidence="8">
    <location>
        <position position="303"/>
    </location>
</feature>
<dbReference type="Pfam" id="PF01385">
    <property type="entry name" value="OrfB_IS605"/>
    <property type="match status" value="1"/>
</dbReference>
<accession>A0A1U7H7N8</accession>
<feature type="region of interest" description="Disordered" evidence="5">
    <location>
        <begin position="145"/>
        <end position="165"/>
    </location>
</feature>
<proteinExistence type="inferred from homology"/>
<gene>
    <name evidence="8" type="ORF">NIES593_21865</name>
</gene>
<dbReference type="EMBL" id="MRCB01000048">
    <property type="protein sequence ID" value="OKH18657.1"/>
    <property type="molecule type" value="Genomic_DNA"/>
</dbReference>
<evidence type="ECO:0000313" key="8">
    <source>
        <dbReference type="EMBL" id="OKH18657.1"/>
    </source>
</evidence>
<comment type="caution">
    <text evidence="8">The sequence shown here is derived from an EMBL/GenBank/DDBJ whole genome shotgun (WGS) entry which is preliminary data.</text>
</comment>
<dbReference type="STRING" id="1921803.NIES593_21865"/>
<evidence type="ECO:0000256" key="1">
    <source>
        <dbReference type="ARBA" id="ARBA00008761"/>
    </source>
</evidence>
<dbReference type="GO" id="GO:0006310">
    <property type="term" value="P:DNA recombination"/>
    <property type="evidence" value="ECO:0007669"/>
    <property type="project" value="UniProtKB-KW"/>
</dbReference>
<evidence type="ECO:0000256" key="3">
    <source>
        <dbReference type="ARBA" id="ARBA00023125"/>
    </source>
</evidence>
<evidence type="ECO:0000256" key="4">
    <source>
        <dbReference type="ARBA" id="ARBA00023172"/>
    </source>
</evidence>
<dbReference type="Proteomes" id="UP000186868">
    <property type="component" value="Unassembled WGS sequence"/>
</dbReference>
<comment type="similarity">
    <text evidence="1">In the C-terminal section; belongs to the transposase 35 family.</text>
</comment>
<evidence type="ECO:0000256" key="5">
    <source>
        <dbReference type="SAM" id="MobiDB-lite"/>
    </source>
</evidence>
<feature type="domain" description="Probable transposase IS891/IS1136/IS1341" evidence="6">
    <location>
        <begin position="94"/>
        <end position="210"/>
    </location>
</feature>
<evidence type="ECO:0000256" key="2">
    <source>
        <dbReference type="ARBA" id="ARBA00022578"/>
    </source>
</evidence>
<keyword evidence="2" id="KW-0815">Transposition</keyword>
<name>A0A1U7H7N8_9CYAN</name>
<evidence type="ECO:0000259" key="6">
    <source>
        <dbReference type="Pfam" id="PF01385"/>
    </source>
</evidence>
<sequence length="303" mass="34357">MSEADSQALQQSLKNLEKALKNFFEGRAKFPRFKSRSHKQTIAYPQRVSVTKNGDVKLPKIGEVRAKIARPIAGKIKTVTVSKTSTEKYFASILMEIPERELPDISNLKISGIDVGCIDLVTVFDGESTTKVANPRHFNRIKRNLRRKQQQLSRKQKGSKKRAKAKKKVASVYEHLTKARADFYHKLSRKLVDENQVLVFENLNIKGLKRTNLAQSLADACIGMLVNFCQYKIEKTGGKLIEIDRFFPSSQICSHCGHRDGKKPLNIREWTCSNCGTHHDRDENAAKKCDSFSLNRRIGGRLA</sequence>
<protein>
    <submittedName>
        <fullName evidence="8">Transposase</fullName>
    </submittedName>
</protein>
<dbReference type="InterPro" id="IPR001959">
    <property type="entry name" value="Transposase"/>
</dbReference>
<keyword evidence="3" id="KW-0238">DNA-binding</keyword>
<dbReference type="GO" id="GO:0003677">
    <property type="term" value="F:DNA binding"/>
    <property type="evidence" value="ECO:0007669"/>
    <property type="project" value="UniProtKB-KW"/>
</dbReference>
<dbReference type="GO" id="GO:0032196">
    <property type="term" value="P:transposition"/>
    <property type="evidence" value="ECO:0007669"/>
    <property type="project" value="UniProtKB-KW"/>
</dbReference>
<dbReference type="Pfam" id="PF07282">
    <property type="entry name" value="Cas12f1-like_TNB"/>
    <property type="match status" value="1"/>
</dbReference>
<reference evidence="8 9" key="1">
    <citation type="submission" date="2016-11" db="EMBL/GenBank/DDBJ databases">
        <title>Draft Genome Sequences of Nine Cyanobacterial Strains from Diverse Habitats.</title>
        <authorList>
            <person name="Zhu T."/>
            <person name="Hou S."/>
            <person name="Lu X."/>
            <person name="Hess W.R."/>
        </authorList>
    </citation>
    <scope>NUCLEOTIDE SEQUENCE [LARGE SCALE GENOMIC DNA]</scope>
    <source>
        <strain evidence="8 9">NIES-593</strain>
    </source>
</reference>
<organism evidence="8 9">
    <name type="scientific">Hydrococcus rivularis NIES-593</name>
    <dbReference type="NCBI Taxonomy" id="1921803"/>
    <lineage>
        <taxon>Bacteria</taxon>
        <taxon>Bacillati</taxon>
        <taxon>Cyanobacteriota</taxon>
        <taxon>Cyanophyceae</taxon>
        <taxon>Pleurocapsales</taxon>
        <taxon>Hydrococcaceae</taxon>
        <taxon>Hydrococcus</taxon>
    </lineage>
</organism>
<feature type="domain" description="Cas12f1-like TNB" evidence="7">
    <location>
        <begin position="223"/>
        <end position="287"/>
    </location>
</feature>
<dbReference type="NCBIfam" id="NF040570">
    <property type="entry name" value="guided_TnpB"/>
    <property type="match status" value="1"/>
</dbReference>
<evidence type="ECO:0000259" key="7">
    <source>
        <dbReference type="Pfam" id="PF07282"/>
    </source>
</evidence>
<keyword evidence="4" id="KW-0233">DNA recombination</keyword>
<keyword evidence="9" id="KW-1185">Reference proteome</keyword>
<evidence type="ECO:0000313" key="9">
    <source>
        <dbReference type="Proteomes" id="UP000186868"/>
    </source>
</evidence>
<dbReference type="AlphaFoldDB" id="A0A1U7H7N8"/>
<dbReference type="InterPro" id="IPR010095">
    <property type="entry name" value="Cas12f1-like_TNB"/>
</dbReference>